<protein>
    <recommendedName>
        <fullName evidence="4">DNA damage-inducible protein YebG</fullName>
    </recommendedName>
</protein>
<dbReference type="Pfam" id="PF07130">
    <property type="entry name" value="YebG"/>
    <property type="match status" value="1"/>
</dbReference>
<reference evidence="2 3" key="1">
    <citation type="submission" date="2016-11" db="EMBL/GenBank/DDBJ databases">
        <authorList>
            <person name="Jaros S."/>
            <person name="Januszkiewicz K."/>
            <person name="Wedrychowicz H."/>
        </authorList>
    </citation>
    <scope>NUCLEOTIDE SEQUENCE [LARGE SCALE GENOMIC DNA]</scope>
    <source>
        <strain evidence="2 3">DSM 16917</strain>
    </source>
</reference>
<gene>
    <name evidence="2" type="ORF">SAMN02745129_1393</name>
</gene>
<dbReference type="OrthoDB" id="6415307at2"/>
<dbReference type="AlphaFoldDB" id="A0A1M5QXJ2"/>
<sequence>MAVVVKYVVERKGEEVMTFSSKSEADAYDKMLDLAENLSEFLAESGLLEEAKLEEVSLYLAKNKDSLNTVLKGKKPVKAKAGAAKVTAARPAKRSASKEQAA</sequence>
<feature type="compositionally biased region" description="Low complexity" evidence="1">
    <location>
        <begin position="81"/>
        <end position="90"/>
    </location>
</feature>
<evidence type="ECO:0000313" key="3">
    <source>
        <dbReference type="Proteomes" id="UP000184268"/>
    </source>
</evidence>
<feature type="region of interest" description="Disordered" evidence="1">
    <location>
        <begin position="81"/>
        <end position="102"/>
    </location>
</feature>
<evidence type="ECO:0000256" key="1">
    <source>
        <dbReference type="SAM" id="MobiDB-lite"/>
    </source>
</evidence>
<evidence type="ECO:0008006" key="4">
    <source>
        <dbReference type="Google" id="ProtNLM"/>
    </source>
</evidence>
<name>A0A1M5QXJ2_9GAMM</name>
<dbReference type="RefSeq" id="WP_067658018.1">
    <property type="nucleotide sequence ID" value="NZ_FQXG01000002.1"/>
</dbReference>
<dbReference type="InterPro" id="IPR038627">
    <property type="entry name" value="YebG-like_sf"/>
</dbReference>
<dbReference type="Proteomes" id="UP000184268">
    <property type="component" value="Unassembled WGS sequence"/>
</dbReference>
<proteinExistence type="predicted"/>
<evidence type="ECO:0000313" key="2">
    <source>
        <dbReference type="EMBL" id="SHH18606.1"/>
    </source>
</evidence>
<accession>A0A1M5QXJ2</accession>
<dbReference type="Gene3D" id="1.10.10.710">
    <property type="entry name" value="PSPTO_1197 like"/>
    <property type="match status" value="1"/>
</dbReference>
<dbReference type="InterPro" id="IPR009813">
    <property type="entry name" value="Uncharacterised_YebG"/>
</dbReference>
<keyword evidence="3" id="KW-1185">Reference proteome</keyword>
<dbReference type="EMBL" id="FQXG01000002">
    <property type="protein sequence ID" value="SHH18606.1"/>
    <property type="molecule type" value="Genomic_DNA"/>
</dbReference>
<dbReference type="STRING" id="299255.SAMN02745129_1393"/>
<organism evidence="2 3">
    <name type="scientific">Ferrimonas marina</name>
    <dbReference type="NCBI Taxonomy" id="299255"/>
    <lineage>
        <taxon>Bacteria</taxon>
        <taxon>Pseudomonadati</taxon>
        <taxon>Pseudomonadota</taxon>
        <taxon>Gammaproteobacteria</taxon>
        <taxon>Alteromonadales</taxon>
        <taxon>Ferrimonadaceae</taxon>
        <taxon>Ferrimonas</taxon>
    </lineage>
</organism>